<dbReference type="InterPro" id="IPR019734">
    <property type="entry name" value="TPR_rpt"/>
</dbReference>
<sequence>MGFFVRDLHRQIEQLYTQMNIGDSLIVYRGQGIIHSEFQKLKKSQAGLLSFNNFLSTSTDRQVAALYAESASQNPDLIGILFQMEIDPTVSTAPFVSLDNISHFGDQEKEILFSTHTIFRIGKMEQVQDHVWIINLILTKDDDVQLMCLTRHMRKMTQQPTAIHRLGSLMIKMGEFNKAKEIYTTLLERTSDNDRQQRAQVYHQLGFINAAGGELTSALSHYQQSLKIYLTYMASDDPQLSPTFSNTGSVFKQQGDLERALQYFEHALYIDLHSPQSNRLKIATDYNNIGGVLHDKDPSHRGNLAKYNIQPNCPEGI</sequence>
<dbReference type="GO" id="GO:0005576">
    <property type="term" value="C:extracellular region"/>
    <property type="evidence" value="ECO:0007669"/>
    <property type="project" value="InterPro"/>
</dbReference>
<dbReference type="PANTHER" id="PTHR45641">
    <property type="entry name" value="TETRATRICOPEPTIDE REPEAT PROTEIN (AFU_ORTHOLOGUE AFUA_6G03870)"/>
    <property type="match status" value="1"/>
</dbReference>
<dbReference type="Gene3D" id="1.25.40.10">
    <property type="entry name" value="Tetratricopeptide repeat domain"/>
    <property type="match status" value="1"/>
</dbReference>
<evidence type="ECO:0000313" key="6">
    <source>
        <dbReference type="EMBL" id="CAF4060594.1"/>
    </source>
</evidence>
<evidence type="ECO:0000313" key="5">
    <source>
        <dbReference type="EMBL" id="CAF0777012.1"/>
    </source>
</evidence>
<dbReference type="InterPro" id="IPR003540">
    <property type="entry name" value="ADP-ribosyltransferase"/>
</dbReference>
<dbReference type="AlphaFoldDB" id="A0A813R7D8"/>
<accession>A0A813R7D8</accession>
<proteinExistence type="predicted"/>
<dbReference type="EMBL" id="CAJOBB010003821">
    <property type="protein sequence ID" value="CAF4060594.1"/>
    <property type="molecule type" value="Genomic_DNA"/>
</dbReference>
<dbReference type="PANTHER" id="PTHR45641:SF19">
    <property type="entry name" value="NEPHROCYSTIN-3"/>
    <property type="match status" value="1"/>
</dbReference>
<comment type="caution">
    <text evidence="5">The sequence shown here is derived from an EMBL/GenBank/DDBJ whole genome shotgun (WGS) entry which is preliminary data.</text>
</comment>
<feature type="repeat" description="TPR" evidence="3">
    <location>
        <begin position="160"/>
        <end position="193"/>
    </location>
</feature>
<dbReference type="Proteomes" id="UP000663868">
    <property type="component" value="Unassembled WGS sequence"/>
</dbReference>
<feature type="repeat" description="TPR" evidence="3">
    <location>
        <begin position="241"/>
        <end position="274"/>
    </location>
</feature>
<protein>
    <recommendedName>
        <fullName evidence="4">ADP ribosyltransferase domain-containing protein</fullName>
    </recommendedName>
</protein>
<reference evidence="5" key="1">
    <citation type="submission" date="2021-02" db="EMBL/GenBank/DDBJ databases">
        <authorList>
            <person name="Nowell W R."/>
        </authorList>
    </citation>
    <scope>NUCLEOTIDE SEQUENCE</scope>
</reference>
<keyword evidence="2 3" id="KW-0802">TPR repeat</keyword>
<dbReference type="Gene3D" id="3.90.176.10">
    <property type="entry name" value="Toxin ADP-ribosyltransferase, Chain A, domain 1"/>
    <property type="match status" value="1"/>
</dbReference>
<dbReference type="Proteomes" id="UP000663860">
    <property type="component" value="Unassembled WGS sequence"/>
</dbReference>
<dbReference type="Pfam" id="PF03496">
    <property type="entry name" value="ADPrib_exo_Tox"/>
    <property type="match status" value="1"/>
</dbReference>
<feature type="domain" description="ADP ribosyltransferase" evidence="4">
    <location>
        <begin position="11"/>
        <end position="128"/>
    </location>
</feature>
<evidence type="ECO:0000259" key="4">
    <source>
        <dbReference type="Pfam" id="PF03496"/>
    </source>
</evidence>
<gene>
    <name evidence="5" type="ORF">IZO911_LOCUS5616</name>
    <name evidence="6" type="ORF">KXQ929_LOCUS32117</name>
</gene>
<dbReference type="PROSITE" id="PS50005">
    <property type="entry name" value="TPR"/>
    <property type="match status" value="2"/>
</dbReference>
<name>A0A813R7D8_9BILA</name>
<evidence type="ECO:0000256" key="3">
    <source>
        <dbReference type="PROSITE-ProRule" id="PRU00339"/>
    </source>
</evidence>
<organism evidence="5 7">
    <name type="scientific">Adineta steineri</name>
    <dbReference type="NCBI Taxonomy" id="433720"/>
    <lineage>
        <taxon>Eukaryota</taxon>
        <taxon>Metazoa</taxon>
        <taxon>Spiralia</taxon>
        <taxon>Gnathifera</taxon>
        <taxon>Rotifera</taxon>
        <taxon>Eurotatoria</taxon>
        <taxon>Bdelloidea</taxon>
        <taxon>Adinetida</taxon>
        <taxon>Adinetidae</taxon>
        <taxon>Adineta</taxon>
    </lineage>
</organism>
<dbReference type="SMART" id="SM00028">
    <property type="entry name" value="TPR"/>
    <property type="match status" value="3"/>
</dbReference>
<evidence type="ECO:0000256" key="1">
    <source>
        <dbReference type="ARBA" id="ARBA00022737"/>
    </source>
</evidence>
<keyword evidence="1" id="KW-0677">Repeat</keyword>
<dbReference type="InterPro" id="IPR011990">
    <property type="entry name" value="TPR-like_helical_dom_sf"/>
</dbReference>
<dbReference type="Pfam" id="PF13181">
    <property type="entry name" value="TPR_8"/>
    <property type="match status" value="1"/>
</dbReference>
<evidence type="ECO:0000313" key="7">
    <source>
        <dbReference type="Proteomes" id="UP000663860"/>
    </source>
</evidence>
<dbReference type="EMBL" id="CAJNOE010000033">
    <property type="protein sequence ID" value="CAF0777012.1"/>
    <property type="molecule type" value="Genomic_DNA"/>
</dbReference>
<evidence type="ECO:0000256" key="2">
    <source>
        <dbReference type="ARBA" id="ARBA00022803"/>
    </source>
</evidence>
<dbReference type="Pfam" id="PF13424">
    <property type="entry name" value="TPR_12"/>
    <property type="match status" value="1"/>
</dbReference>
<dbReference type="SUPFAM" id="SSF48452">
    <property type="entry name" value="TPR-like"/>
    <property type="match status" value="1"/>
</dbReference>
<dbReference type="PROSITE" id="PS51996">
    <property type="entry name" value="TR_MART"/>
    <property type="match status" value="1"/>
</dbReference>
<dbReference type="SUPFAM" id="SSF56399">
    <property type="entry name" value="ADP-ribosylation"/>
    <property type="match status" value="1"/>
</dbReference>